<dbReference type="InterPro" id="IPR015235">
    <property type="entry name" value="DUF1937"/>
</dbReference>
<dbReference type="AlphaFoldDB" id="A0A6M3L2M8"/>
<name>A0A6M3L2M8_9ZZZZ</name>
<evidence type="ECO:0000259" key="1">
    <source>
        <dbReference type="Pfam" id="PF09152"/>
    </source>
</evidence>
<proteinExistence type="predicted"/>
<dbReference type="SUPFAM" id="SSF52309">
    <property type="entry name" value="N-(deoxy)ribosyltransferase-like"/>
    <property type="match status" value="1"/>
</dbReference>
<gene>
    <name evidence="2" type="ORF">MM415B02891_0004</name>
</gene>
<organism evidence="2">
    <name type="scientific">viral metagenome</name>
    <dbReference type="NCBI Taxonomy" id="1070528"/>
    <lineage>
        <taxon>unclassified sequences</taxon>
        <taxon>metagenomes</taxon>
        <taxon>organismal metagenomes</taxon>
    </lineage>
</organism>
<sequence length="112" mass="13108">MIKLYLASAYSDPIPEVVKENYYNALNAAVDLYNLGYVVYSPIVHCHAMANISPQLYEQPLAWWFEREKEFIDWCDILCVLKTSNYSKSKGIKGEMKYAKKIGKPIMFFPWR</sequence>
<dbReference type="EMBL" id="MT142734">
    <property type="protein sequence ID" value="QJA87814.1"/>
    <property type="molecule type" value="Genomic_DNA"/>
</dbReference>
<accession>A0A6M3L2M8</accession>
<protein>
    <recommendedName>
        <fullName evidence="1">DUF1937 domain-containing protein</fullName>
    </recommendedName>
</protein>
<evidence type="ECO:0000313" key="2">
    <source>
        <dbReference type="EMBL" id="QJA87814.1"/>
    </source>
</evidence>
<dbReference type="Gene3D" id="3.40.50.10400">
    <property type="entry name" value="Hypothetical protein PA1492"/>
    <property type="match status" value="1"/>
</dbReference>
<dbReference type="Pfam" id="PF09152">
    <property type="entry name" value="DUF1937"/>
    <property type="match status" value="1"/>
</dbReference>
<feature type="domain" description="DUF1937" evidence="1">
    <location>
        <begin position="3"/>
        <end position="108"/>
    </location>
</feature>
<reference evidence="2" key="1">
    <citation type="submission" date="2020-03" db="EMBL/GenBank/DDBJ databases">
        <title>The deep terrestrial virosphere.</title>
        <authorList>
            <person name="Holmfeldt K."/>
            <person name="Nilsson E."/>
            <person name="Simone D."/>
            <person name="Lopez-Fernandez M."/>
            <person name="Wu X."/>
            <person name="de Brujin I."/>
            <person name="Lundin D."/>
            <person name="Andersson A."/>
            <person name="Bertilsson S."/>
            <person name="Dopson M."/>
        </authorList>
    </citation>
    <scope>NUCLEOTIDE SEQUENCE</scope>
    <source>
        <strain evidence="2">MM415B02891</strain>
    </source>
</reference>